<dbReference type="InterPro" id="IPR009061">
    <property type="entry name" value="DNA-bd_dom_put_sf"/>
</dbReference>
<dbReference type="Proteomes" id="UP000502706">
    <property type="component" value="Chromosome"/>
</dbReference>
<dbReference type="EMBL" id="CP045121">
    <property type="protein sequence ID" value="QIN77449.1"/>
    <property type="molecule type" value="Genomic_DNA"/>
</dbReference>
<dbReference type="Pfam" id="PF12728">
    <property type="entry name" value="HTH_17"/>
    <property type="match status" value="1"/>
</dbReference>
<feature type="domain" description="Helix-turn-helix" evidence="1">
    <location>
        <begin position="9"/>
        <end position="57"/>
    </location>
</feature>
<evidence type="ECO:0000313" key="3">
    <source>
        <dbReference type="Proteomes" id="UP000502706"/>
    </source>
</evidence>
<protein>
    <submittedName>
        <fullName evidence="2">Helix-turn-helix domain-containing protein</fullName>
    </submittedName>
</protein>
<dbReference type="InterPro" id="IPR010093">
    <property type="entry name" value="SinI_DNA-bd"/>
</dbReference>
<reference evidence="2 3" key="1">
    <citation type="submission" date="2019-10" db="EMBL/GenBank/DDBJ databases">
        <title>Rubrobacter sp nov SCSIO 52915 isolated from a deep-sea sediment in the South China Sea.</title>
        <authorList>
            <person name="Chen R.W."/>
        </authorList>
    </citation>
    <scope>NUCLEOTIDE SEQUENCE [LARGE SCALE GENOMIC DNA]</scope>
    <source>
        <strain evidence="2 3">SCSIO 52915</strain>
    </source>
</reference>
<dbReference type="InterPro" id="IPR041657">
    <property type="entry name" value="HTH_17"/>
</dbReference>
<dbReference type="KEGG" id="rmar:GBA65_01820"/>
<dbReference type="NCBIfam" id="TIGR01764">
    <property type="entry name" value="excise"/>
    <property type="match status" value="1"/>
</dbReference>
<sequence>MKELSENGLLGPGEVAGLVGVKESTVWRWCREGTLPALKVGKHWRVRRGALEDFLRRSERPVTLAGQLSAFLRVPDNVLAIAQNRDVLHRLDAAFFSVGEAHDGLLVKFYGGEDRTEDELVSRFEQNGLEAGRLRDEGRLLMREEEVSTGERGDRLGRLVEEESGNGRTVWASFDWVLDVELNTALEQQENLAELVDAEQLVVKTAALKEAIEEWSSSALVRAQTSHSGTILALEKGLWLARGGPMPAS</sequence>
<keyword evidence="3" id="KW-1185">Reference proteome</keyword>
<name>A0A6G8PSI9_9ACTN</name>
<dbReference type="GO" id="GO:0003677">
    <property type="term" value="F:DNA binding"/>
    <property type="evidence" value="ECO:0007669"/>
    <property type="project" value="InterPro"/>
</dbReference>
<proteinExistence type="predicted"/>
<evidence type="ECO:0000259" key="1">
    <source>
        <dbReference type="Pfam" id="PF12728"/>
    </source>
</evidence>
<organism evidence="2 3">
    <name type="scientific">Rubrobacter marinus</name>
    <dbReference type="NCBI Taxonomy" id="2653852"/>
    <lineage>
        <taxon>Bacteria</taxon>
        <taxon>Bacillati</taxon>
        <taxon>Actinomycetota</taxon>
        <taxon>Rubrobacteria</taxon>
        <taxon>Rubrobacterales</taxon>
        <taxon>Rubrobacteraceae</taxon>
        <taxon>Rubrobacter</taxon>
    </lineage>
</organism>
<dbReference type="RefSeq" id="WP_166395132.1">
    <property type="nucleotide sequence ID" value="NZ_CP045121.1"/>
</dbReference>
<dbReference type="SUPFAM" id="SSF46955">
    <property type="entry name" value="Putative DNA-binding domain"/>
    <property type="match status" value="1"/>
</dbReference>
<evidence type="ECO:0000313" key="2">
    <source>
        <dbReference type="EMBL" id="QIN77449.1"/>
    </source>
</evidence>
<gene>
    <name evidence="2" type="ORF">GBA65_01820</name>
</gene>
<accession>A0A6G8PSI9</accession>
<dbReference type="AlphaFoldDB" id="A0A6G8PSI9"/>